<protein>
    <submittedName>
        <fullName evidence="2">Uncharacterized protein</fullName>
    </submittedName>
</protein>
<keyword evidence="3" id="KW-1185">Reference proteome</keyword>
<feature type="compositionally biased region" description="Basic and acidic residues" evidence="1">
    <location>
        <begin position="127"/>
        <end position="139"/>
    </location>
</feature>
<evidence type="ECO:0000313" key="2">
    <source>
        <dbReference type="EMBL" id="KAK1394913.1"/>
    </source>
</evidence>
<gene>
    <name evidence="2" type="ORF">POM88_013969</name>
</gene>
<accession>A0AAD8J0V4</accession>
<reference evidence="2" key="2">
    <citation type="submission" date="2023-05" db="EMBL/GenBank/DDBJ databases">
        <authorList>
            <person name="Schelkunov M.I."/>
        </authorList>
    </citation>
    <scope>NUCLEOTIDE SEQUENCE</scope>
    <source>
        <strain evidence="2">Hsosn_3</strain>
        <tissue evidence="2">Leaf</tissue>
    </source>
</reference>
<comment type="caution">
    <text evidence="2">The sequence shown here is derived from an EMBL/GenBank/DDBJ whole genome shotgun (WGS) entry which is preliminary data.</text>
</comment>
<dbReference type="AlphaFoldDB" id="A0AAD8J0V4"/>
<reference evidence="2" key="1">
    <citation type="submission" date="2023-02" db="EMBL/GenBank/DDBJ databases">
        <title>Genome of toxic invasive species Heracleum sosnowskyi carries increased number of genes despite the absence of recent whole-genome duplications.</title>
        <authorList>
            <person name="Schelkunov M."/>
            <person name="Shtratnikova V."/>
            <person name="Makarenko M."/>
            <person name="Klepikova A."/>
            <person name="Omelchenko D."/>
            <person name="Novikova G."/>
            <person name="Obukhova E."/>
            <person name="Bogdanov V."/>
            <person name="Penin A."/>
            <person name="Logacheva M."/>
        </authorList>
    </citation>
    <scope>NUCLEOTIDE SEQUENCE</scope>
    <source>
        <strain evidence="2">Hsosn_3</strain>
        <tissue evidence="2">Leaf</tissue>
    </source>
</reference>
<evidence type="ECO:0000256" key="1">
    <source>
        <dbReference type="SAM" id="MobiDB-lite"/>
    </source>
</evidence>
<proteinExistence type="predicted"/>
<dbReference type="Proteomes" id="UP001237642">
    <property type="component" value="Unassembled WGS sequence"/>
</dbReference>
<organism evidence="2 3">
    <name type="scientific">Heracleum sosnowskyi</name>
    <dbReference type="NCBI Taxonomy" id="360622"/>
    <lineage>
        <taxon>Eukaryota</taxon>
        <taxon>Viridiplantae</taxon>
        <taxon>Streptophyta</taxon>
        <taxon>Embryophyta</taxon>
        <taxon>Tracheophyta</taxon>
        <taxon>Spermatophyta</taxon>
        <taxon>Magnoliopsida</taxon>
        <taxon>eudicotyledons</taxon>
        <taxon>Gunneridae</taxon>
        <taxon>Pentapetalae</taxon>
        <taxon>asterids</taxon>
        <taxon>campanulids</taxon>
        <taxon>Apiales</taxon>
        <taxon>Apiaceae</taxon>
        <taxon>Apioideae</taxon>
        <taxon>apioid superclade</taxon>
        <taxon>Tordylieae</taxon>
        <taxon>Tordyliinae</taxon>
        <taxon>Heracleum</taxon>
    </lineage>
</organism>
<sequence>MHYSNCGKVGHNKPRCPDPIKTALLKPNKRGRKRNPTEEEQEIVAEMERAEMEVETREAELMNEMEPPQPSTPIRSQRIVKGAQNTQDDETTTPVMFMPTPGVRVQAGTGGTPLADKPGTSKKKKEKGSVKNLRDPRKK</sequence>
<evidence type="ECO:0000313" key="3">
    <source>
        <dbReference type="Proteomes" id="UP001237642"/>
    </source>
</evidence>
<dbReference type="EMBL" id="JAUIZM010000003">
    <property type="protein sequence ID" value="KAK1394913.1"/>
    <property type="molecule type" value="Genomic_DNA"/>
</dbReference>
<name>A0AAD8J0V4_9APIA</name>
<feature type="region of interest" description="Disordered" evidence="1">
    <location>
        <begin position="58"/>
        <end position="139"/>
    </location>
</feature>
<feature type="region of interest" description="Disordered" evidence="1">
    <location>
        <begin position="1"/>
        <end position="43"/>
    </location>
</feature>